<accession>A0ABU7WUN0</accession>
<evidence type="ECO:0000313" key="2">
    <source>
        <dbReference type="Proteomes" id="UP001348265"/>
    </source>
</evidence>
<organism evidence="1 2">
    <name type="scientific">Streptomyces chrestomyceticus</name>
    <dbReference type="NCBI Taxonomy" id="68185"/>
    <lineage>
        <taxon>Bacteria</taxon>
        <taxon>Bacillati</taxon>
        <taxon>Actinomycetota</taxon>
        <taxon>Actinomycetes</taxon>
        <taxon>Kitasatosporales</taxon>
        <taxon>Streptomycetaceae</taxon>
        <taxon>Streptomyces</taxon>
    </lineage>
</organism>
<dbReference type="EMBL" id="JAVFKM010000009">
    <property type="protein sequence ID" value="MEF3115212.1"/>
    <property type="molecule type" value="Genomic_DNA"/>
</dbReference>
<gene>
    <name evidence="1" type="ORF">RB636_18740</name>
</gene>
<name>A0ABU7WUN0_9ACTN</name>
<dbReference type="RefSeq" id="WP_331787447.1">
    <property type="nucleotide sequence ID" value="NZ_JAVFKM010000009.1"/>
</dbReference>
<reference evidence="1 2" key="1">
    <citation type="submission" date="2023-08" db="EMBL/GenBank/DDBJ databases">
        <authorList>
            <person name="Sharma P."/>
            <person name="Verma V."/>
            <person name="Mohan M.K."/>
            <person name="Dubey A.K."/>
        </authorList>
    </citation>
    <scope>NUCLEOTIDE SEQUENCE [LARGE SCALE GENOMIC DNA]</scope>
    <source>
        <strain evidence="1 2">ADP4</strain>
    </source>
</reference>
<sequence>MSGEVIGELRNTVNATRVVSVENDTVVLELSADGKGQFLGQAVTDFGTHVSTRYLDGTESATARIVVTSESGQGQLVLVGSAAGEVGAGGTVSFKGMVTARAPEGPFAELNGKALLGESVVDPDGITVHRYRRY</sequence>
<evidence type="ECO:0008006" key="3">
    <source>
        <dbReference type="Google" id="ProtNLM"/>
    </source>
</evidence>
<protein>
    <recommendedName>
        <fullName evidence="3">DUF3224 domain-containing protein</fullName>
    </recommendedName>
</protein>
<evidence type="ECO:0000313" key="1">
    <source>
        <dbReference type="EMBL" id="MEF3115212.1"/>
    </source>
</evidence>
<keyword evidence="2" id="KW-1185">Reference proteome</keyword>
<comment type="caution">
    <text evidence="1">The sequence shown here is derived from an EMBL/GenBank/DDBJ whole genome shotgun (WGS) entry which is preliminary data.</text>
</comment>
<proteinExistence type="predicted"/>
<dbReference type="Proteomes" id="UP001348265">
    <property type="component" value="Unassembled WGS sequence"/>
</dbReference>